<reference evidence="1" key="1">
    <citation type="submission" date="2022-11" db="EMBL/GenBank/DDBJ databases">
        <title>beta-Carotene-producing bacterium, Jeongeuplla avenae sp. nov., alleviates the salt stress of Arabidopsis seedlings.</title>
        <authorList>
            <person name="Jiang L."/>
            <person name="Lee J."/>
        </authorList>
    </citation>
    <scope>NUCLEOTIDE SEQUENCE</scope>
    <source>
        <strain evidence="1">DY_R2A_6</strain>
    </source>
</reference>
<evidence type="ECO:0000313" key="1">
    <source>
        <dbReference type="EMBL" id="WAJ29846.1"/>
    </source>
</evidence>
<protein>
    <submittedName>
        <fullName evidence="1">Chemotaxis protein CheD</fullName>
    </submittedName>
</protein>
<sequence length="173" mass="18069">MSRPAVRVHVLEGEARFADEAGTCLTAVLGSCVAACLFDRVAEVGGMNHFLLAGGDGREAGSSRRYGAYLMEVLINGLLERGASRARLEAKLFGGASLWSGGADIGPANVAFAERFLADEGIPLVGGSLGGTQGRRVEYWPATGRARQLLVGAPAPKPAPPKVMEDAGHVEFF</sequence>
<accession>A0ACD4NT42</accession>
<name>A0ACD4NT42_9HYPH</name>
<organism evidence="1 2">
    <name type="scientific">Antarcticirhabdus aurantiaca</name>
    <dbReference type="NCBI Taxonomy" id="2606717"/>
    <lineage>
        <taxon>Bacteria</taxon>
        <taxon>Pseudomonadati</taxon>
        <taxon>Pseudomonadota</taxon>
        <taxon>Alphaproteobacteria</taxon>
        <taxon>Hyphomicrobiales</taxon>
        <taxon>Aurantimonadaceae</taxon>
        <taxon>Antarcticirhabdus</taxon>
    </lineage>
</organism>
<gene>
    <name evidence="1" type="ORF">OXU80_06390</name>
</gene>
<keyword evidence="2" id="KW-1185">Reference proteome</keyword>
<evidence type="ECO:0000313" key="2">
    <source>
        <dbReference type="Proteomes" id="UP001163223"/>
    </source>
</evidence>
<dbReference type="EMBL" id="CP113520">
    <property type="protein sequence ID" value="WAJ29846.1"/>
    <property type="molecule type" value="Genomic_DNA"/>
</dbReference>
<proteinExistence type="predicted"/>
<dbReference type="Proteomes" id="UP001163223">
    <property type="component" value="Chromosome"/>
</dbReference>